<dbReference type="Pfam" id="PF19638">
    <property type="entry name" value="DUF6141"/>
    <property type="match status" value="1"/>
</dbReference>
<evidence type="ECO:0000256" key="1">
    <source>
        <dbReference type="SAM" id="Phobius"/>
    </source>
</evidence>
<dbReference type="RefSeq" id="WP_377557681.1">
    <property type="nucleotide sequence ID" value="NZ_JBHUHQ010000016.1"/>
</dbReference>
<protein>
    <submittedName>
        <fullName evidence="2">DUF6141 family protein</fullName>
    </submittedName>
</protein>
<keyword evidence="1" id="KW-1133">Transmembrane helix</keyword>
<proteinExistence type="predicted"/>
<comment type="caution">
    <text evidence="2">The sequence shown here is derived from an EMBL/GenBank/DDBJ whole genome shotgun (WGS) entry which is preliminary data.</text>
</comment>
<dbReference type="EMBL" id="JBHUHQ010000016">
    <property type="protein sequence ID" value="MFD2045068.1"/>
    <property type="molecule type" value="Genomic_DNA"/>
</dbReference>
<organism evidence="2 3">
    <name type="scientific">Ornithinibacillus salinisoli</name>
    <dbReference type="NCBI Taxonomy" id="1848459"/>
    <lineage>
        <taxon>Bacteria</taxon>
        <taxon>Bacillati</taxon>
        <taxon>Bacillota</taxon>
        <taxon>Bacilli</taxon>
        <taxon>Bacillales</taxon>
        <taxon>Bacillaceae</taxon>
        <taxon>Ornithinibacillus</taxon>
    </lineage>
</organism>
<dbReference type="InterPro" id="IPR046139">
    <property type="entry name" value="DUF6141"/>
</dbReference>
<dbReference type="Proteomes" id="UP001597383">
    <property type="component" value="Unassembled WGS sequence"/>
</dbReference>
<gene>
    <name evidence="2" type="ORF">ACFSJF_12375</name>
</gene>
<feature type="transmembrane region" description="Helical" evidence="1">
    <location>
        <begin position="18"/>
        <end position="36"/>
    </location>
</feature>
<feature type="transmembrane region" description="Helical" evidence="1">
    <location>
        <begin position="56"/>
        <end position="78"/>
    </location>
</feature>
<reference evidence="3" key="1">
    <citation type="journal article" date="2019" name="Int. J. Syst. Evol. Microbiol.">
        <title>The Global Catalogue of Microorganisms (GCM) 10K type strain sequencing project: providing services to taxonomists for standard genome sequencing and annotation.</title>
        <authorList>
            <consortium name="The Broad Institute Genomics Platform"/>
            <consortium name="The Broad Institute Genome Sequencing Center for Infectious Disease"/>
            <person name="Wu L."/>
            <person name="Ma J."/>
        </authorList>
    </citation>
    <scope>NUCLEOTIDE SEQUENCE [LARGE SCALE GENOMIC DNA]</scope>
    <source>
        <strain evidence="3">R28</strain>
    </source>
</reference>
<keyword evidence="1" id="KW-0812">Transmembrane</keyword>
<evidence type="ECO:0000313" key="3">
    <source>
        <dbReference type="Proteomes" id="UP001597383"/>
    </source>
</evidence>
<keyword evidence="3" id="KW-1185">Reference proteome</keyword>
<sequence length="171" mass="20279">MEKHTNVVYRETQRPRQILWWVLILLPATFMWYWFIQQIINGVPVGNKPAPDVVTIIFWAIFGIVFPVFMLGLSKLIIEVLNDGLYIRFVPFHFKYKQYLFKDIRHYESITYSPLKRFGGWGTRINFKGEMVYNINGKKGIELRLRNNTVVVGTRKPDELKKALELVQRTQ</sequence>
<accession>A0ABW4W0U6</accession>
<evidence type="ECO:0000313" key="2">
    <source>
        <dbReference type="EMBL" id="MFD2045068.1"/>
    </source>
</evidence>
<name>A0ABW4W0U6_9BACI</name>
<keyword evidence="1" id="KW-0472">Membrane</keyword>